<organism evidence="1 2">
    <name type="scientific">Actinomadura spongiicola</name>
    <dbReference type="NCBI Taxonomy" id="2303421"/>
    <lineage>
        <taxon>Bacteria</taxon>
        <taxon>Bacillati</taxon>
        <taxon>Actinomycetota</taxon>
        <taxon>Actinomycetes</taxon>
        <taxon>Streptosporangiales</taxon>
        <taxon>Thermomonosporaceae</taxon>
        <taxon>Actinomadura</taxon>
    </lineage>
</organism>
<protein>
    <submittedName>
        <fullName evidence="1">Uncharacterized protein</fullName>
    </submittedName>
</protein>
<dbReference type="Proteomes" id="UP000262882">
    <property type="component" value="Unassembled WGS sequence"/>
</dbReference>
<comment type="caution">
    <text evidence="1">The sequence shown here is derived from an EMBL/GenBank/DDBJ whole genome shotgun (WGS) entry which is preliminary data.</text>
</comment>
<sequence length="402" mass="43720">MTIHADGGAVALTDTDFPLRTSVTTTPSPMSVSSAKDQPAYGNVEVLVSTGAFIELRLYELSVTFTVTNSWDDDGPGVLTPDWGNVTRSATSPPAWDQIRSSQDGEFLFRPKKGQAGLNETVRIRLSNVPLSRRIGVTNVVISALETEKGSPVQKIYPIGKFPQEFQLADFRASSPIVQYGKGTDLLWTVRGDSHVTYELHVNGKNSGLKSEKIKPPLGTGDLHATTVYQLVAVYQNGQEHARHATATTVIVGSGDVDTKRLTAERATITHQATIAGLAPACAKPLVAEDGWLTTSRTIDEYDKNYLDVGPGLLVVTVQVRNCDAGSIAVTLYNGIRDHTVKADKDRSGDYMIVPTVGWAYFRITREYSFESGHDFSYTLQVSWLGFDGNHTPPILGEWSGT</sequence>
<evidence type="ECO:0000313" key="1">
    <source>
        <dbReference type="EMBL" id="RFS82958.1"/>
    </source>
</evidence>
<accession>A0A372GC20</accession>
<gene>
    <name evidence="1" type="ORF">D0T12_22415</name>
</gene>
<dbReference type="RefSeq" id="WP_117401654.1">
    <property type="nucleotide sequence ID" value="NZ_QVNQ01000007.1"/>
</dbReference>
<evidence type="ECO:0000313" key="2">
    <source>
        <dbReference type="Proteomes" id="UP000262882"/>
    </source>
</evidence>
<keyword evidence="2" id="KW-1185">Reference proteome</keyword>
<dbReference type="AlphaFoldDB" id="A0A372GC20"/>
<dbReference type="EMBL" id="QVNQ01000007">
    <property type="protein sequence ID" value="RFS82958.1"/>
    <property type="molecule type" value="Genomic_DNA"/>
</dbReference>
<proteinExistence type="predicted"/>
<dbReference type="OrthoDB" id="3475986at2"/>
<reference evidence="1 2" key="1">
    <citation type="submission" date="2018-08" db="EMBL/GenBank/DDBJ databases">
        <title>Actinomadura spongicola sp. nov., isolated from marine sponge Leucetta chagosensis.</title>
        <authorList>
            <person name="Li L."/>
            <person name="Lin H.W."/>
        </authorList>
    </citation>
    <scope>NUCLEOTIDE SEQUENCE [LARGE SCALE GENOMIC DNA]</scope>
    <source>
        <strain evidence="1 2">LHW52907</strain>
    </source>
</reference>
<name>A0A372GC20_9ACTN</name>